<accession>A0AA96D9K0</accession>
<dbReference type="AlphaFoldDB" id="A0AA96D9K0"/>
<gene>
    <name evidence="1" type="ORF">RJG55_04190</name>
</gene>
<evidence type="ECO:0000313" key="1">
    <source>
        <dbReference type="EMBL" id="WNL24277.1"/>
    </source>
</evidence>
<dbReference type="InterPro" id="IPR037171">
    <property type="entry name" value="NagB/RpiA_transferase-like"/>
</dbReference>
<name>A0AA96D9K0_9BACT</name>
<dbReference type="SUPFAM" id="SSF100950">
    <property type="entry name" value="NagB/RpiA/CoA transferase-like"/>
    <property type="match status" value="1"/>
</dbReference>
<sequence>MALFSKYSRNKRVIKKLKSIIQISDAKNILLYLPLDIEVDTTLLINELRREKK</sequence>
<organism evidence="1">
    <name type="scientific">Arcobacter sp. AZ-2023</name>
    <dbReference type="NCBI Taxonomy" id="3074453"/>
    <lineage>
        <taxon>Bacteria</taxon>
        <taxon>Pseudomonadati</taxon>
        <taxon>Campylobacterota</taxon>
        <taxon>Epsilonproteobacteria</taxon>
        <taxon>Campylobacterales</taxon>
        <taxon>Arcobacteraceae</taxon>
        <taxon>Arcobacter</taxon>
    </lineage>
</organism>
<dbReference type="EMBL" id="CP134851">
    <property type="protein sequence ID" value="WNL24277.1"/>
    <property type="molecule type" value="Genomic_DNA"/>
</dbReference>
<dbReference type="InterPro" id="IPR024185">
    <property type="entry name" value="FTHF_cligase-like_sf"/>
</dbReference>
<evidence type="ECO:0008006" key="2">
    <source>
        <dbReference type="Google" id="ProtNLM"/>
    </source>
</evidence>
<dbReference type="Gene3D" id="3.40.50.10420">
    <property type="entry name" value="NagB/RpiA/CoA transferase-like"/>
    <property type="match status" value="1"/>
</dbReference>
<reference evidence="1" key="1">
    <citation type="submission" date="2023-09" db="EMBL/GenBank/DDBJ databases">
        <title>Arcobacter tbilisiensis sp. nov. isolated from chicken meat in Tbilisi, Georgia.</title>
        <authorList>
            <person name="Matthias R."/>
            <person name="Zautner A.E."/>
        </authorList>
    </citation>
    <scope>NUCLEOTIDE SEQUENCE</scope>
    <source>
        <strain evidence="1">LEO 74</strain>
    </source>
</reference>
<protein>
    <recommendedName>
        <fullName evidence="2">5-formyltetrahydrofolate cyclo-ligase</fullName>
    </recommendedName>
</protein>
<proteinExistence type="predicted"/>